<accession>A0A1H2RAM9</accession>
<dbReference type="AlphaFoldDB" id="A0A1H2RAM9"/>
<proteinExistence type="predicted"/>
<keyword evidence="3" id="KW-1185">Reference proteome</keyword>
<evidence type="ECO:0000259" key="1">
    <source>
        <dbReference type="Pfam" id="PF21747"/>
    </source>
</evidence>
<gene>
    <name evidence="2" type="ORF">SAMN05421781_0669</name>
</gene>
<sequence length="174" mass="20835">MVNIQIPSSFQHEIFYTVTQIEVDEKTDRQTAALSHPFWYEIAYDNGIAGTPPWQENINQHIKAFMQWWEEHLPFLDECWDERDKEKAAPYMRLGLAHWLCTLFWMNERPVPSAKPEELIAESRQLAHKPINVEERLGFLLEYPNYFHSYLQLKELYTEVKKKEALAKRSRNHE</sequence>
<dbReference type="Proteomes" id="UP000199488">
    <property type="component" value="Unassembled WGS sequence"/>
</dbReference>
<feature type="domain" description="YpoC-like" evidence="1">
    <location>
        <begin position="60"/>
        <end position="168"/>
    </location>
</feature>
<name>A0A1H2RAM9_9BACI</name>
<dbReference type="Pfam" id="PF21747">
    <property type="entry name" value="YpoC"/>
    <property type="match status" value="1"/>
</dbReference>
<dbReference type="EMBL" id="FNNC01000001">
    <property type="protein sequence ID" value="SDW16345.1"/>
    <property type="molecule type" value="Genomic_DNA"/>
</dbReference>
<dbReference type="OrthoDB" id="2360594at2"/>
<dbReference type="InterPro" id="IPR048427">
    <property type="entry name" value="YpoC"/>
</dbReference>
<evidence type="ECO:0000313" key="2">
    <source>
        <dbReference type="EMBL" id="SDW16345.1"/>
    </source>
</evidence>
<dbReference type="RefSeq" id="WP_091611122.1">
    <property type="nucleotide sequence ID" value="NZ_FNNC01000001.1"/>
</dbReference>
<organism evidence="2 3">
    <name type="scientific">Marinococcus luteus</name>
    <dbReference type="NCBI Taxonomy" id="1122204"/>
    <lineage>
        <taxon>Bacteria</taxon>
        <taxon>Bacillati</taxon>
        <taxon>Bacillota</taxon>
        <taxon>Bacilli</taxon>
        <taxon>Bacillales</taxon>
        <taxon>Bacillaceae</taxon>
        <taxon>Marinococcus</taxon>
    </lineage>
</organism>
<reference evidence="2 3" key="1">
    <citation type="submission" date="2016-10" db="EMBL/GenBank/DDBJ databases">
        <authorList>
            <person name="de Groot N.N."/>
        </authorList>
    </citation>
    <scope>NUCLEOTIDE SEQUENCE [LARGE SCALE GENOMIC DNA]</scope>
    <source>
        <strain evidence="2 3">DSM 23126</strain>
    </source>
</reference>
<dbReference type="STRING" id="1122204.SAMN05421781_0669"/>
<evidence type="ECO:0000313" key="3">
    <source>
        <dbReference type="Proteomes" id="UP000199488"/>
    </source>
</evidence>
<protein>
    <recommendedName>
        <fullName evidence="1">YpoC-like domain-containing protein</fullName>
    </recommendedName>
</protein>